<name>A0ABW1SWT9_9ACTN</name>
<evidence type="ECO:0000313" key="3">
    <source>
        <dbReference type="EMBL" id="MFC6236535.1"/>
    </source>
</evidence>
<comment type="subcellular location">
    <subcellularLocation>
        <location evidence="2">Cytoplasm</location>
    </subcellularLocation>
</comment>
<dbReference type="RefSeq" id="WP_386763578.1">
    <property type="nucleotide sequence ID" value="NZ_JBHSTI010000002.1"/>
</dbReference>
<evidence type="ECO:0000256" key="2">
    <source>
        <dbReference type="HAMAP-Rule" id="MF_00518"/>
    </source>
</evidence>
<keyword evidence="2" id="KW-0963">Cytoplasm</keyword>
<dbReference type="Gene3D" id="3.50.80.10">
    <property type="entry name" value="D-tyrosyl-tRNA(Tyr) deacylase"/>
    <property type="match status" value="1"/>
</dbReference>
<protein>
    <recommendedName>
        <fullName evidence="2">D-aminoacyl-tRNA deacylase</fullName>
        <shortName evidence="2">DTD</shortName>
        <ecNumber evidence="2">3.1.1.96</ecNumber>
    </recommendedName>
    <alternativeName>
        <fullName evidence="2">Gly-tRNA(Ala) deacylase</fullName>
        <ecNumber evidence="2">3.1.1.-</ecNumber>
    </alternativeName>
</protein>
<comment type="similarity">
    <text evidence="1 2">Belongs to the DTD family.</text>
</comment>
<dbReference type="PANTHER" id="PTHR10472">
    <property type="entry name" value="D-TYROSYL-TRNA TYR DEACYLASE"/>
    <property type="match status" value="1"/>
</dbReference>
<comment type="function">
    <text evidence="2">An aminoacyl-tRNA editing enzyme that deacylates mischarged D-aminoacyl-tRNAs. Also deacylates mischarged glycyl-tRNA(Ala), protecting cells against glycine mischarging by AlaRS. Acts via tRNA-based rather than protein-based catalysis; rejects L-amino acids rather than detecting D-amino acids in the active site. By recycling D-aminoacyl-tRNA to D-amino acids and free tRNA molecules, this enzyme counteracts the toxicity associated with the formation of D-aminoacyl-tRNA entities in vivo and helps enforce protein L-homochirality.</text>
</comment>
<dbReference type="EC" id="3.1.1.96" evidence="2"/>
<dbReference type="HAMAP" id="MF_00518">
    <property type="entry name" value="Deacylase_Dtd"/>
    <property type="match status" value="1"/>
</dbReference>
<comment type="catalytic activity">
    <reaction evidence="2">
        <text>glycyl-tRNA(Ala) + H2O = tRNA(Ala) + glycine + H(+)</text>
        <dbReference type="Rhea" id="RHEA:53744"/>
        <dbReference type="Rhea" id="RHEA-COMP:9657"/>
        <dbReference type="Rhea" id="RHEA-COMP:13640"/>
        <dbReference type="ChEBI" id="CHEBI:15377"/>
        <dbReference type="ChEBI" id="CHEBI:15378"/>
        <dbReference type="ChEBI" id="CHEBI:57305"/>
        <dbReference type="ChEBI" id="CHEBI:78442"/>
        <dbReference type="ChEBI" id="CHEBI:78522"/>
    </reaction>
</comment>
<dbReference type="NCBIfam" id="TIGR00256">
    <property type="entry name" value="D-aminoacyl-tRNA deacylase"/>
    <property type="match status" value="1"/>
</dbReference>
<dbReference type="Proteomes" id="UP001596138">
    <property type="component" value="Unassembled WGS sequence"/>
</dbReference>
<keyword evidence="2" id="KW-0820">tRNA-binding</keyword>
<evidence type="ECO:0000256" key="1">
    <source>
        <dbReference type="ARBA" id="ARBA00009673"/>
    </source>
</evidence>
<dbReference type="InterPro" id="IPR023509">
    <property type="entry name" value="DTD-like_sf"/>
</dbReference>
<keyword evidence="4" id="KW-1185">Reference proteome</keyword>
<keyword evidence="2 3" id="KW-0378">Hydrolase</keyword>
<dbReference type="EMBL" id="JBHSTI010000002">
    <property type="protein sequence ID" value="MFC6236535.1"/>
    <property type="molecule type" value="Genomic_DNA"/>
</dbReference>
<dbReference type="GO" id="GO:0051499">
    <property type="term" value="F:D-aminoacyl-tRNA deacylase activity"/>
    <property type="evidence" value="ECO:0007669"/>
    <property type="project" value="UniProtKB-EC"/>
</dbReference>
<comment type="catalytic activity">
    <reaction evidence="2">
        <text>a D-aminoacyl-tRNA + H2O = a tRNA + a D-alpha-amino acid + H(+)</text>
        <dbReference type="Rhea" id="RHEA:13953"/>
        <dbReference type="Rhea" id="RHEA-COMP:10123"/>
        <dbReference type="Rhea" id="RHEA-COMP:10124"/>
        <dbReference type="ChEBI" id="CHEBI:15377"/>
        <dbReference type="ChEBI" id="CHEBI:15378"/>
        <dbReference type="ChEBI" id="CHEBI:59871"/>
        <dbReference type="ChEBI" id="CHEBI:78442"/>
        <dbReference type="ChEBI" id="CHEBI:79333"/>
        <dbReference type="EC" id="3.1.1.96"/>
    </reaction>
</comment>
<organism evidence="3 4">
    <name type="scientific">Longivirga aurantiaca</name>
    <dbReference type="NCBI Taxonomy" id="1837743"/>
    <lineage>
        <taxon>Bacteria</taxon>
        <taxon>Bacillati</taxon>
        <taxon>Actinomycetota</taxon>
        <taxon>Actinomycetes</taxon>
        <taxon>Sporichthyales</taxon>
        <taxon>Sporichthyaceae</taxon>
        <taxon>Longivirga</taxon>
    </lineage>
</organism>
<dbReference type="SUPFAM" id="SSF69500">
    <property type="entry name" value="DTD-like"/>
    <property type="match status" value="1"/>
</dbReference>
<feature type="short sequence motif" description="Gly-cisPro motif, important for rejection of L-amino acids" evidence="2">
    <location>
        <begin position="145"/>
        <end position="146"/>
    </location>
</feature>
<dbReference type="EC" id="3.1.1.-" evidence="2"/>
<proteinExistence type="inferred from homology"/>
<accession>A0ABW1SWT9</accession>
<evidence type="ECO:0000313" key="4">
    <source>
        <dbReference type="Proteomes" id="UP001596138"/>
    </source>
</evidence>
<sequence>MRAIVQRARGASVTVDGDVVSAFDGPGLLVLVGVTHDDSPARAVRLAAKIHELRIFDPGHANGEVPDGRRELSAAELGLPLIVVSQFTLYGDARKGRRPTWTAAAPRPVAEPLVEAVVAELRARGASVGTGVFGADMAVALVNDGPITLVIDVDAD</sequence>
<dbReference type="PANTHER" id="PTHR10472:SF5">
    <property type="entry name" value="D-AMINOACYL-TRNA DEACYLASE 1"/>
    <property type="match status" value="1"/>
</dbReference>
<reference evidence="4" key="1">
    <citation type="journal article" date="2019" name="Int. J. Syst. Evol. Microbiol.">
        <title>The Global Catalogue of Microorganisms (GCM) 10K type strain sequencing project: providing services to taxonomists for standard genome sequencing and annotation.</title>
        <authorList>
            <consortium name="The Broad Institute Genomics Platform"/>
            <consortium name="The Broad Institute Genome Sequencing Center for Infectious Disease"/>
            <person name="Wu L."/>
            <person name="Ma J."/>
        </authorList>
    </citation>
    <scope>NUCLEOTIDE SEQUENCE [LARGE SCALE GENOMIC DNA]</scope>
    <source>
        <strain evidence="4">CGMCC 4.7317</strain>
    </source>
</reference>
<comment type="subunit">
    <text evidence="2">Homodimer.</text>
</comment>
<dbReference type="Pfam" id="PF02580">
    <property type="entry name" value="Tyr_Deacylase"/>
    <property type="match status" value="1"/>
</dbReference>
<keyword evidence="2" id="KW-0694">RNA-binding</keyword>
<gene>
    <name evidence="2 3" type="primary">dtd</name>
    <name evidence="3" type="ORF">ACFQGU_01495</name>
</gene>
<dbReference type="InterPro" id="IPR003732">
    <property type="entry name" value="Daa-tRNA_deacyls_DTD"/>
</dbReference>
<comment type="domain">
    <text evidence="2">A Gly-cisPro motif from one monomer fits into the active site of the other monomer to allow specific chiral rejection of L-amino acids.</text>
</comment>
<comment type="caution">
    <text evidence="3">The sequence shown here is derived from an EMBL/GenBank/DDBJ whole genome shotgun (WGS) entry which is preliminary data.</text>
</comment>